<dbReference type="PANTHER" id="PTHR45339">
    <property type="entry name" value="HYBRID SIGNAL TRANSDUCTION HISTIDINE KINASE J"/>
    <property type="match status" value="1"/>
</dbReference>
<evidence type="ECO:0000256" key="4">
    <source>
        <dbReference type="ARBA" id="ARBA00022692"/>
    </source>
</evidence>
<dbReference type="SMART" id="SM00073">
    <property type="entry name" value="HPT"/>
    <property type="match status" value="1"/>
</dbReference>
<feature type="domain" description="HPt" evidence="13">
    <location>
        <begin position="164"/>
        <end position="263"/>
    </location>
</feature>
<dbReference type="InterPro" id="IPR011006">
    <property type="entry name" value="CheY-like_superfamily"/>
</dbReference>
<dbReference type="SUPFAM" id="SSF47226">
    <property type="entry name" value="Histidine-containing phosphotransfer domain, HPT domain"/>
    <property type="match status" value="1"/>
</dbReference>
<dbReference type="SMART" id="SM00448">
    <property type="entry name" value="REC"/>
    <property type="match status" value="1"/>
</dbReference>
<keyword evidence="15" id="KW-1185">Reference proteome</keyword>
<evidence type="ECO:0008006" key="16">
    <source>
        <dbReference type="Google" id="ProtNLM"/>
    </source>
</evidence>
<keyword evidence="2" id="KW-1003">Cell membrane</keyword>
<dbReference type="EMBL" id="JJML01000042">
    <property type="protein sequence ID" value="KGF71969.1"/>
    <property type="molecule type" value="Genomic_DNA"/>
</dbReference>
<dbReference type="PROSITE" id="PS50110">
    <property type="entry name" value="RESPONSE_REGULATORY"/>
    <property type="match status" value="1"/>
</dbReference>
<dbReference type="PANTHER" id="PTHR45339:SF1">
    <property type="entry name" value="HYBRID SIGNAL TRANSDUCTION HISTIDINE KINASE J"/>
    <property type="match status" value="1"/>
</dbReference>
<evidence type="ECO:0000256" key="9">
    <source>
        <dbReference type="ARBA" id="ARBA00023136"/>
    </source>
</evidence>
<evidence type="ECO:0000256" key="11">
    <source>
        <dbReference type="PROSITE-ProRule" id="PRU00169"/>
    </source>
</evidence>
<evidence type="ECO:0000259" key="12">
    <source>
        <dbReference type="PROSITE" id="PS50110"/>
    </source>
</evidence>
<comment type="caution">
    <text evidence="14">The sequence shown here is derived from an EMBL/GenBank/DDBJ whole genome shotgun (WGS) entry which is preliminary data.</text>
</comment>
<evidence type="ECO:0000256" key="7">
    <source>
        <dbReference type="ARBA" id="ARBA00022989"/>
    </source>
</evidence>
<dbReference type="Pfam" id="PF00072">
    <property type="entry name" value="Response_reg"/>
    <property type="match status" value="1"/>
</dbReference>
<keyword evidence="7" id="KW-1133">Transmembrane helix</keyword>
<evidence type="ECO:0000313" key="15">
    <source>
        <dbReference type="Proteomes" id="UP000030170"/>
    </source>
</evidence>
<dbReference type="RefSeq" id="WP_052128827.1">
    <property type="nucleotide sequence ID" value="NZ_JJML01000042.1"/>
</dbReference>
<keyword evidence="3 11" id="KW-0597">Phosphoprotein</keyword>
<keyword evidence="8" id="KW-0902">Two-component regulatory system</keyword>
<name>A0A098TIP0_9CYAN</name>
<keyword evidence="5" id="KW-0547">Nucleotide-binding</keyword>
<feature type="domain" description="Response regulatory" evidence="12">
    <location>
        <begin position="19"/>
        <end position="136"/>
    </location>
</feature>
<organism evidence="14 15">
    <name type="scientific">Neosynechococcus sphagnicola sy1</name>
    <dbReference type="NCBI Taxonomy" id="1497020"/>
    <lineage>
        <taxon>Bacteria</taxon>
        <taxon>Bacillati</taxon>
        <taxon>Cyanobacteriota</taxon>
        <taxon>Cyanophyceae</taxon>
        <taxon>Neosynechococcales</taxon>
        <taxon>Neosynechococcaceae</taxon>
        <taxon>Neosynechococcus</taxon>
    </lineage>
</organism>
<dbReference type="Gene3D" id="1.20.120.160">
    <property type="entry name" value="HPT domain"/>
    <property type="match status" value="1"/>
</dbReference>
<dbReference type="STRING" id="1497020.DO97_13755"/>
<keyword evidence="4" id="KW-0812">Transmembrane</keyword>
<dbReference type="InterPro" id="IPR001789">
    <property type="entry name" value="Sig_transdc_resp-reg_receiver"/>
</dbReference>
<evidence type="ECO:0000259" key="13">
    <source>
        <dbReference type="PROSITE" id="PS50894"/>
    </source>
</evidence>
<evidence type="ECO:0000256" key="6">
    <source>
        <dbReference type="ARBA" id="ARBA00022840"/>
    </source>
</evidence>
<comment type="subcellular location">
    <subcellularLocation>
        <location evidence="1">Cell membrane</location>
        <topology evidence="1">Multi-pass membrane protein</topology>
    </subcellularLocation>
</comment>
<evidence type="ECO:0000313" key="14">
    <source>
        <dbReference type="EMBL" id="KGF71969.1"/>
    </source>
</evidence>
<keyword evidence="9" id="KW-0472">Membrane</keyword>
<dbReference type="SUPFAM" id="SSF52172">
    <property type="entry name" value="CheY-like"/>
    <property type="match status" value="1"/>
</dbReference>
<dbReference type="Proteomes" id="UP000030170">
    <property type="component" value="Unassembled WGS sequence"/>
</dbReference>
<evidence type="ECO:0000256" key="3">
    <source>
        <dbReference type="ARBA" id="ARBA00022553"/>
    </source>
</evidence>
<evidence type="ECO:0000256" key="5">
    <source>
        <dbReference type="ARBA" id="ARBA00022741"/>
    </source>
</evidence>
<dbReference type="OrthoDB" id="9790669at2"/>
<protein>
    <recommendedName>
        <fullName evidence="16">Histidine kinase</fullName>
    </recommendedName>
</protein>
<accession>A0A098TIP0</accession>
<dbReference type="Gene3D" id="3.40.50.2300">
    <property type="match status" value="1"/>
</dbReference>
<dbReference type="InterPro" id="IPR008207">
    <property type="entry name" value="Sig_transdc_His_kin_Hpt_dom"/>
</dbReference>
<dbReference type="CDD" id="cd17546">
    <property type="entry name" value="REC_hyHK_CKI1_RcsC-like"/>
    <property type="match status" value="1"/>
</dbReference>
<dbReference type="PROSITE" id="PS50894">
    <property type="entry name" value="HPT"/>
    <property type="match status" value="1"/>
</dbReference>
<proteinExistence type="predicted"/>
<dbReference type="AlphaFoldDB" id="A0A098TIP0"/>
<sequence>MAAPAPELLVAGAVLPPLRILLAEDNLINQKVALQILQRLGYRADVAANGLEVLAALRRQSYDVVFMDVQMPEMDGLTTTRHLCQEWDGAVRPRIIAMTANAMPETRQACLEAGMDGYISKPVRQEELLQALRLCQPPIMTGTDPLPSPLMLDVNALGELQTLIGDDLATLIDIYLENAARLLQEIATAVAESDPTSFQFAVHNLKSTSATVGAQRLAQDCQTLETHCQTKPLSEVLPDLQPLQAEFLRVKAVLQQFMSPRET</sequence>
<evidence type="ECO:0000256" key="8">
    <source>
        <dbReference type="ARBA" id="ARBA00023012"/>
    </source>
</evidence>
<dbReference type="GO" id="GO:0005886">
    <property type="term" value="C:plasma membrane"/>
    <property type="evidence" value="ECO:0007669"/>
    <property type="project" value="UniProtKB-SubCell"/>
</dbReference>
<feature type="modified residue" description="Phosphohistidine" evidence="10">
    <location>
        <position position="203"/>
    </location>
</feature>
<evidence type="ECO:0000256" key="2">
    <source>
        <dbReference type="ARBA" id="ARBA00022475"/>
    </source>
</evidence>
<dbReference type="Pfam" id="PF01627">
    <property type="entry name" value="Hpt"/>
    <property type="match status" value="1"/>
</dbReference>
<reference evidence="14 15" key="1">
    <citation type="journal article" date="2014" name="Mol. Ecol.">
        <title>Evolution of Synechococcus.</title>
        <authorList>
            <person name="Dvorak P."/>
            <person name="Casamatta D."/>
            <person name="Hasler P."/>
            <person name="Poulickova A."/>
            <person name="Ondrej V."/>
            <person name="Sanges R."/>
        </authorList>
    </citation>
    <scope>NUCLEOTIDE SEQUENCE [LARGE SCALE GENOMIC DNA]</scope>
    <source>
        <strain evidence="14 15">CAUP A 1101</strain>
    </source>
</reference>
<dbReference type="GO" id="GO:0000160">
    <property type="term" value="P:phosphorelay signal transduction system"/>
    <property type="evidence" value="ECO:0007669"/>
    <property type="project" value="UniProtKB-KW"/>
</dbReference>
<evidence type="ECO:0000256" key="1">
    <source>
        <dbReference type="ARBA" id="ARBA00004651"/>
    </source>
</evidence>
<dbReference type="InterPro" id="IPR036641">
    <property type="entry name" value="HPT_dom_sf"/>
</dbReference>
<gene>
    <name evidence="14" type="ORF">DO97_13755</name>
</gene>
<dbReference type="GO" id="GO:0005524">
    <property type="term" value="F:ATP binding"/>
    <property type="evidence" value="ECO:0007669"/>
    <property type="project" value="UniProtKB-KW"/>
</dbReference>
<keyword evidence="6" id="KW-0067">ATP-binding</keyword>
<feature type="modified residue" description="4-aspartylphosphate" evidence="11">
    <location>
        <position position="68"/>
    </location>
</feature>
<evidence type="ECO:0000256" key="10">
    <source>
        <dbReference type="PROSITE-ProRule" id="PRU00110"/>
    </source>
</evidence>